<dbReference type="Proteomes" id="UP000803884">
    <property type="component" value="Unassembled WGS sequence"/>
</dbReference>
<dbReference type="InterPro" id="IPR036291">
    <property type="entry name" value="NAD(P)-bd_dom_sf"/>
</dbReference>
<feature type="region of interest" description="Disordered" evidence="1">
    <location>
        <begin position="284"/>
        <end position="305"/>
    </location>
</feature>
<dbReference type="SUPFAM" id="SSF51735">
    <property type="entry name" value="NAD(P)-binding Rossmann-fold domains"/>
    <property type="match status" value="1"/>
</dbReference>
<protein>
    <recommendedName>
        <fullName evidence="2">Phosphogluconate dehydrogenase NAD-binding putative C-terminal domain-containing protein</fullName>
    </recommendedName>
</protein>
<reference evidence="3 4" key="1">
    <citation type="journal article" date="2020" name="Microbiol. Resour. Announc.">
        <title>Draft Genome Sequence of a Cladosporium Species Isolated from the Mesophotic Ascidian Didemnum maculosum.</title>
        <authorList>
            <person name="Gioti A."/>
            <person name="Siaperas R."/>
            <person name="Nikolaivits E."/>
            <person name="Le Goff G."/>
            <person name="Ouazzani J."/>
            <person name="Kotoulas G."/>
            <person name="Topakas E."/>
        </authorList>
    </citation>
    <scope>NUCLEOTIDE SEQUENCE [LARGE SCALE GENOMIC DNA]</scope>
    <source>
        <strain evidence="3 4">TM138-S3</strain>
    </source>
</reference>
<accession>A0AB34KHH1</accession>
<feature type="domain" description="Phosphogluconate dehydrogenase NAD-binding putative C-terminal" evidence="2">
    <location>
        <begin position="210"/>
        <end position="280"/>
    </location>
</feature>
<dbReference type="InterPro" id="IPR008927">
    <property type="entry name" value="6-PGluconate_DH-like_C_sf"/>
</dbReference>
<feature type="compositionally biased region" description="Basic and acidic residues" evidence="1">
    <location>
        <begin position="286"/>
        <end position="304"/>
    </location>
</feature>
<dbReference type="EMBL" id="JAAQHG020000035">
    <property type="protein sequence ID" value="KAL1583416.1"/>
    <property type="molecule type" value="Genomic_DNA"/>
</dbReference>
<evidence type="ECO:0000256" key="1">
    <source>
        <dbReference type="SAM" id="MobiDB-lite"/>
    </source>
</evidence>
<evidence type="ECO:0000313" key="3">
    <source>
        <dbReference type="EMBL" id="KAL1583416.1"/>
    </source>
</evidence>
<dbReference type="InterPro" id="IPR013328">
    <property type="entry name" value="6PGD_dom2"/>
</dbReference>
<dbReference type="Pfam" id="PF09130">
    <property type="entry name" value="DUF1932"/>
    <property type="match status" value="1"/>
</dbReference>
<dbReference type="InterPro" id="IPR015814">
    <property type="entry name" value="Pgluconate_DH_NAD-bd_C"/>
</dbReference>
<comment type="caution">
    <text evidence="3">The sequence shown here is derived from an EMBL/GenBank/DDBJ whole genome shotgun (WGS) entry which is preliminary data.</text>
</comment>
<dbReference type="GeneID" id="96009051"/>
<dbReference type="RefSeq" id="XP_069226523.1">
    <property type="nucleotide sequence ID" value="XM_069376213.1"/>
</dbReference>
<gene>
    <name evidence="3" type="ORF">WHR41_07609</name>
</gene>
<evidence type="ECO:0000313" key="4">
    <source>
        <dbReference type="Proteomes" id="UP000803884"/>
    </source>
</evidence>
<dbReference type="Gene3D" id="3.40.50.720">
    <property type="entry name" value="NAD(P)-binding Rossmann-like Domain"/>
    <property type="match status" value="1"/>
</dbReference>
<keyword evidence="4" id="KW-1185">Reference proteome</keyword>
<proteinExistence type="predicted"/>
<evidence type="ECO:0000259" key="2">
    <source>
        <dbReference type="Pfam" id="PF09130"/>
    </source>
</evidence>
<dbReference type="AlphaFoldDB" id="A0AB34KHH1"/>
<organism evidence="3 4">
    <name type="scientific">Cladosporium halotolerans</name>
    <dbReference type="NCBI Taxonomy" id="1052096"/>
    <lineage>
        <taxon>Eukaryota</taxon>
        <taxon>Fungi</taxon>
        <taxon>Dikarya</taxon>
        <taxon>Ascomycota</taxon>
        <taxon>Pezizomycotina</taxon>
        <taxon>Dothideomycetes</taxon>
        <taxon>Dothideomycetidae</taxon>
        <taxon>Cladosporiales</taxon>
        <taxon>Cladosporiaceae</taxon>
        <taxon>Cladosporium</taxon>
    </lineage>
</organism>
<dbReference type="Gene3D" id="1.10.1040.10">
    <property type="entry name" value="N-(1-d-carboxylethyl)-l-norvaline Dehydrogenase, domain 2"/>
    <property type="match status" value="1"/>
</dbReference>
<dbReference type="SUPFAM" id="SSF48179">
    <property type="entry name" value="6-phosphogluconate dehydrogenase C-terminal domain-like"/>
    <property type="match status" value="1"/>
</dbReference>
<sequence>MAKPLATVGILSIGSMGVGVANILAAHNYRVLTNVSDRSEATKKRAQANNVESVSTDLELCNQADYILSITPQRDALSIAQRVIAAATDSHFAERSNPLYFLDLNAVSPRTARNTAALFASSAPAVKVVDGGIVGWPPRLKEDGTWFCPGIVVSGPVHLQEAQPSGEDLARVLNVRHINDTVGAASGLKMCFAGIHKGFTALALQSLTTANNLGILSELQDYLKESPLGPQVEKSLPAMPPKAYRWVREMAEIAETFEDDGGFSREESIFRPMTEIYELVANGTELGKEQTDDRQRGKTAEDVARLTSAGIEKRKLKVE</sequence>
<name>A0AB34KHH1_9PEZI</name>